<keyword evidence="3" id="KW-0687">Ribonucleoprotein</keyword>
<dbReference type="InterPro" id="IPR005822">
    <property type="entry name" value="Ribosomal_uL13"/>
</dbReference>
<evidence type="ECO:0000256" key="1">
    <source>
        <dbReference type="ARBA" id="ARBA00006227"/>
    </source>
</evidence>
<name>A0A7E4W2J2_PANRE</name>
<dbReference type="PANTHER" id="PTHR11545:SF2">
    <property type="entry name" value="LARGE RIBOSOMAL SUBUNIT PROTEIN UL13M"/>
    <property type="match status" value="1"/>
</dbReference>
<evidence type="ECO:0000256" key="2">
    <source>
        <dbReference type="ARBA" id="ARBA00022980"/>
    </source>
</evidence>
<keyword evidence="4" id="KW-1185">Reference proteome</keyword>
<dbReference type="GO" id="GO:0017148">
    <property type="term" value="P:negative regulation of translation"/>
    <property type="evidence" value="ECO:0007669"/>
    <property type="project" value="TreeGrafter"/>
</dbReference>
<keyword evidence="2" id="KW-0689">Ribosomal protein</keyword>
<dbReference type="Pfam" id="PF00572">
    <property type="entry name" value="Ribosomal_L13"/>
    <property type="match status" value="1"/>
</dbReference>
<evidence type="ECO:0000313" key="5">
    <source>
        <dbReference type="WBParaSite" id="Pan_g5371.t1"/>
    </source>
</evidence>
<dbReference type="SUPFAM" id="SSF52161">
    <property type="entry name" value="Ribosomal protein L13"/>
    <property type="match status" value="1"/>
</dbReference>
<proteinExistence type="inferred from homology"/>
<evidence type="ECO:0000256" key="3">
    <source>
        <dbReference type="ARBA" id="ARBA00023274"/>
    </source>
</evidence>
<dbReference type="GO" id="GO:0006412">
    <property type="term" value="P:translation"/>
    <property type="evidence" value="ECO:0007669"/>
    <property type="project" value="InterPro"/>
</dbReference>
<sequence length="201" mass="23891">MATSGRFARVQQWLQFHRQWHVVDATHQDVYKLGQKVADNLSGRAKPIYHPETDCGDHVVIYNCADVAMKAFDWKHVRYLFNKEYPQSKNHIPAYEIHEYDPCRVMFMATYSALGNSLLRRTHIMRLHLFADDDIPERIRSNLGKQMELIQPVPRKSTEYTAEERANFPRLVQRSERHLLDWEKPVEMPTYVRDPRIKKKK</sequence>
<dbReference type="GO" id="GO:0005762">
    <property type="term" value="C:mitochondrial large ribosomal subunit"/>
    <property type="evidence" value="ECO:0007669"/>
    <property type="project" value="TreeGrafter"/>
</dbReference>
<dbReference type="AlphaFoldDB" id="A0A7E4W2J2"/>
<dbReference type="InterPro" id="IPR036899">
    <property type="entry name" value="Ribosomal_uL13_sf"/>
</dbReference>
<dbReference type="PIRSF" id="PIRSF002181">
    <property type="entry name" value="Ribosomal_L13"/>
    <property type="match status" value="1"/>
</dbReference>
<reference evidence="4" key="1">
    <citation type="journal article" date="2013" name="Genetics">
        <title>The draft genome and transcriptome of Panagrellus redivivus are shaped by the harsh demands of a free-living lifestyle.</title>
        <authorList>
            <person name="Srinivasan J."/>
            <person name="Dillman A.R."/>
            <person name="Macchietto M.G."/>
            <person name="Heikkinen L."/>
            <person name="Lakso M."/>
            <person name="Fracchia K.M."/>
            <person name="Antoshechkin I."/>
            <person name="Mortazavi A."/>
            <person name="Wong G."/>
            <person name="Sternberg P.W."/>
        </authorList>
    </citation>
    <scope>NUCLEOTIDE SEQUENCE [LARGE SCALE GENOMIC DNA]</scope>
    <source>
        <strain evidence="4">MT8872</strain>
    </source>
</reference>
<dbReference type="Proteomes" id="UP000492821">
    <property type="component" value="Unassembled WGS sequence"/>
</dbReference>
<dbReference type="HAMAP" id="MF_01366">
    <property type="entry name" value="Ribosomal_uL13"/>
    <property type="match status" value="1"/>
</dbReference>
<evidence type="ECO:0000313" key="4">
    <source>
        <dbReference type="Proteomes" id="UP000492821"/>
    </source>
</evidence>
<dbReference type="CDD" id="cd00392">
    <property type="entry name" value="Ribosomal_L13"/>
    <property type="match status" value="1"/>
</dbReference>
<dbReference type="Gene3D" id="3.90.1180.10">
    <property type="entry name" value="Ribosomal protein L13"/>
    <property type="match status" value="1"/>
</dbReference>
<dbReference type="WBParaSite" id="Pan_g5371.t1">
    <property type="protein sequence ID" value="Pan_g5371.t1"/>
    <property type="gene ID" value="Pan_g5371"/>
</dbReference>
<dbReference type="PANTHER" id="PTHR11545">
    <property type="entry name" value="RIBOSOMAL PROTEIN L13"/>
    <property type="match status" value="1"/>
</dbReference>
<dbReference type="GO" id="GO:0003735">
    <property type="term" value="F:structural constituent of ribosome"/>
    <property type="evidence" value="ECO:0007669"/>
    <property type="project" value="InterPro"/>
</dbReference>
<dbReference type="InterPro" id="IPR005823">
    <property type="entry name" value="Ribosomal_uL13_bac-type"/>
</dbReference>
<dbReference type="GO" id="GO:0003729">
    <property type="term" value="F:mRNA binding"/>
    <property type="evidence" value="ECO:0007669"/>
    <property type="project" value="TreeGrafter"/>
</dbReference>
<comment type="similarity">
    <text evidence="1">Belongs to the universal ribosomal protein uL13 family.</text>
</comment>
<protein>
    <submittedName>
        <fullName evidence="5">Ribosomal protein L13</fullName>
    </submittedName>
</protein>
<organism evidence="4 5">
    <name type="scientific">Panagrellus redivivus</name>
    <name type="common">Microworm</name>
    <dbReference type="NCBI Taxonomy" id="6233"/>
    <lineage>
        <taxon>Eukaryota</taxon>
        <taxon>Metazoa</taxon>
        <taxon>Ecdysozoa</taxon>
        <taxon>Nematoda</taxon>
        <taxon>Chromadorea</taxon>
        <taxon>Rhabditida</taxon>
        <taxon>Tylenchina</taxon>
        <taxon>Panagrolaimomorpha</taxon>
        <taxon>Panagrolaimoidea</taxon>
        <taxon>Panagrolaimidae</taxon>
        <taxon>Panagrellus</taxon>
    </lineage>
</organism>
<accession>A0A7E4W2J2</accession>
<reference evidence="5" key="2">
    <citation type="submission" date="2020-10" db="UniProtKB">
        <authorList>
            <consortium name="WormBaseParasite"/>
        </authorList>
    </citation>
    <scope>IDENTIFICATION</scope>
</reference>